<evidence type="ECO:0000313" key="1">
    <source>
        <dbReference type="EMBL" id="RNA23505.1"/>
    </source>
</evidence>
<dbReference type="EMBL" id="REGN01003275">
    <property type="protein sequence ID" value="RNA23505.1"/>
    <property type="molecule type" value="Genomic_DNA"/>
</dbReference>
<organism evidence="1 2">
    <name type="scientific">Brachionus plicatilis</name>
    <name type="common">Marine rotifer</name>
    <name type="synonym">Brachionus muelleri</name>
    <dbReference type="NCBI Taxonomy" id="10195"/>
    <lineage>
        <taxon>Eukaryota</taxon>
        <taxon>Metazoa</taxon>
        <taxon>Spiralia</taxon>
        <taxon>Gnathifera</taxon>
        <taxon>Rotifera</taxon>
        <taxon>Eurotatoria</taxon>
        <taxon>Monogononta</taxon>
        <taxon>Pseudotrocha</taxon>
        <taxon>Ploima</taxon>
        <taxon>Brachionidae</taxon>
        <taxon>Brachionus</taxon>
    </lineage>
</organism>
<gene>
    <name evidence="1" type="ORF">BpHYR1_003004</name>
</gene>
<name>A0A3M7RJK4_BRAPC</name>
<dbReference type="Proteomes" id="UP000276133">
    <property type="component" value="Unassembled WGS sequence"/>
</dbReference>
<comment type="caution">
    <text evidence="1">The sequence shown here is derived from an EMBL/GenBank/DDBJ whole genome shotgun (WGS) entry which is preliminary data.</text>
</comment>
<reference evidence="1 2" key="1">
    <citation type="journal article" date="2018" name="Sci. Rep.">
        <title>Genomic signatures of local adaptation to the degree of environmental predictability in rotifers.</title>
        <authorList>
            <person name="Franch-Gras L."/>
            <person name="Hahn C."/>
            <person name="Garcia-Roger E.M."/>
            <person name="Carmona M.J."/>
            <person name="Serra M."/>
            <person name="Gomez A."/>
        </authorList>
    </citation>
    <scope>NUCLEOTIDE SEQUENCE [LARGE SCALE GENOMIC DNA]</scope>
    <source>
        <strain evidence="1">HYR1</strain>
    </source>
</reference>
<evidence type="ECO:0000313" key="2">
    <source>
        <dbReference type="Proteomes" id="UP000276133"/>
    </source>
</evidence>
<protein>
    <submittedName>
        <fullName evidence="1">Uncharacterized protein</fullName>
    </submittedName>
</protein>
<sequence>MQRVGPMCHIVLKFGAVKFRKYDGYILEPCDCVLNQVLKCPVLHNCIFWPDQIKYHWYKKFGNEKCFDITELMLANLVSDI</sequence>
<proteinExistence type="predicted"/>
<accession>A0A3M7RJK4</accession>
<dbReference type="AlphaFoldDB" id="A0A3M7RJK4"/>
<keyword evidence="2" id="KW-1185">Reference proteome</keyword>